<proteinExistence type="predicted"/>
<evidence type="ECO:0000313" key="5">
    <source>
        <dbReference type="Proteomes" id="UP000094070"/>
    </source>
</evidence>
<dbReference type="Pfam" id="PF04958">
    <property type="entry name" value="AstA"/>
    <property type="match status" value="1"/>
</dbReference>
<reference evidence="4 5" key="1">
    <citation type="journal article" date="2012" name="Science">
        <title>Ecological populations of bacteria act as socially cohesive units of antibiotic production and resistance.</title>
        <authorList>
            <person name="Cordero O.X."/>
            <person name="Wildschutte H."/>
            <person name="Kirkup B."/>
            <person name="Proehl S."/>
            <person name="Ngo L."/>
            <person name="Hussain F."/>
            <person name="Le Roux F."/>
            <person name="Mincer T."/>
            <person name="Polz M.F."/>
        </authorList>
    </citation>
    <scope>NUCLEOTIDE SEQUENCE [LARGE SCALE GENOMIC DNA]</scope>
    <source>
        <strain evidence="4 5">1S-45</strain>
    </source>
</reference>
<dbReference type="GO" id="GO:0006527">
    <property type="term" value="P:L-arginine catabolic process"/>
    <property type="evidence" value="ECO:0007669"/>
    <property type="project" value="InterPro"/>
</dbReference>
<keyword evidence="2 4" id="KW-0808">Transferase</keyword>
<dbReference type="PANTHER" id="PTHR30420">
    <property type="entry name" value="N-SUCCINYLARGININE DIHYDROLASE"/>
    <property type="match status" value="1"/>
</dbReference>
<dbReference type="GO" id="GO:0008791">
    <property type="term" value="F:arginine N-succinyltransferase activity"/>
    <property type="evidence" value="ECO:0007669"/>
    <property type="project" value="InterPro"/>
</dbReference>
<name>A0A1E5E060_9VIBR</name>
<comment type="caution">
    <text evidence="4">The sequence shown here is derived from an EMBL/GenBank/DDBJ whole genome shotgun (WGS) entry which is preliminary data.</text>
</comment>
<keyword evidence="3" id="KW-0012">Acyltransferase</keyword>
<dbReference type="InterPro" id="IPR016181">
    <property type="entry name" value="Acyl_CoA_acyltransferase"/>
</dbReference>
<keyword evidence="5" id="KW-1185">Reference proteome</keyword>
<protein>
    <submittedName>
        <fullName evidence="4">Arginine N-succinyltransferase</fullName>
    </submittedName>
</protein>
<dbReference type="Proteomes" id="UP000094070">
    <property type="component" value="Unassembled WGS sequence"/>
</dbReference>
<organism evidence="4 5">
    <name type="scientific">Vibrio rumoiensis 1S-45</name>
    <dbReference type="NCBI Taxonomy" id="1188252"/>
    <lineage>
        <taxon>Bacteria</taxon>
        <taxon>Pseudomonadati</taxon>
        <taxon>Pseudomonadota</taxon>
        <taxon>Gammaproteobacteria</taxon>
        <taxon>Vibrionales</taxon>
        <taxon>Vibrionaceae</taxon>
        <taxon>Vibrio</taxon>
    </lineage>
</organism>
<sequence length="348" mass="39317">MILLRPAKLSDIGQIERIAHESGDLVCTLPNQREHLLNKIERSIASFEQEVWSPGQELYFFVLEESMTGQILGTGAINALAGFREPFYAFRNDILIHSSRELKIHNRIHALTLTHDLSDHSQLSSFFIVPSLKTTDYPTLITLGRLLFMSVQPQRFTNEWMAVMPGVADSKGHAPFWEHVGRKFFGIDYSQVEYYNGTRDKTFVAELMPHYPLYVPLIDGRAQEVMGQVHPDAELQFSLLTEQGFEADKYVEIFDAGPIVTASPNVLPIWRQHKEVGIKLCTTKDDFERLLIGAQTERGFCAVIANGKLTEDEVWVEASTLEQLGLNGVDDQTLSTIWCFSLPSAISK</sequence>
<dbReference type="NCBIfam" id="TIGR03243">
    <property type="entry name" value="arg_catab_AOST"/>
    <property type="match status" value="1"/>
</dbReference>
<gene>
    <name evidence="4" type="ORF">A1QC_10990</name>
</gene>
<accession>A0A1E5E060</accession>
<dbReference type="STRING" id="1188252.A1QC_10990"/>
<dbReference type="OrthoDB" id="21121at2"/>
<dbReference type="eggNOG" id="COG3138">
    <property type="taxonomic scope" value="Bacteria"/>
</dbReference>
<dbReference type="PANTHER" id="PTHR30420:SF1">
    <property type="entry name" value="ARGININE N-SUCCINYLTRANSFERASE"/>
    <property type="match status" value="1"/>
</dbReference>
<evidence type="ECO:0000256" key="1">
    <source>
        <dbReference type="ARBA" id="ARBA00022503"/>
    </source>
</evidence>
<evidence type="ECO:0000256" key="2">
    <source>
        <dbReference type="ARBA" id="ARBA00022679"/>
    </source>
</evidence>
<dbReference type="AlphaFoldDB" id="A0A1E5E060"/>
<dbReference type="InterPro" id="IPR007041">
    <property type="entry name" value="Arg_succinylTrfase_AstA/AruG"/>
</dbReference>
<evidence type="ECO:0000313" key="4">
    <source>
        <dbReference type="EMBL" id="OEF23845.1"/>
    </source>
</evidence>
<dbReference type="SUPFAM" id="SSF55729">
    <property type="entry name" value="Acyl-CoA N-acyltransferases (Nat)"/>
    <property type="match status" value="1"/>
</dbReference>
<dbReference type="RefSeq" id="WP_017026525.1">
    <property type="nucleotide sequence ID" value="NZ_AJYK02000083.1"/>
</dbReference>
<dbReference type="EMBL" id="AJYK02000083">
    <property type="protein sequence ID" value="OEF23845.1"/>
    <property type="molecule type" value="Genomic_DNA"/>
</dbReference>
<evidence type="ECO:0000256" key="3">
    <source>
        <dbReference type="ARBA" id="ARBA00023315"/>
    </source>
</evidence>
<keyword evidence="1" id="KW-0056">Arginine metabolism</keyword>